<name>A0ABS2NMI5_9FIRM</name>
<proteinExistence type="predicted"/>
<evidence type="ECO:0000313" key="2">
    <source>
        <dbReference type="Proteomes" id="UP001314796"/>
    </source>
</evidence>
<comment type="caution">
    <text evidence="1">The sequence shown here is derived from an EMBL/GenBank/DDBJ whole genome shotgun (WGS) entry which is preliminary data.</text>
</comment>
<protein>
    <submittedName>
        <fullName evidence="1">Uncharacterized protein</fullName>
    </submittedName>
</protein>
<gene>
    <name evidence="1" type="ORF">JOC73_000652</name>
</gene>
<dbReference type="Proteomes" id="UP001314796">
    <property type="component" value="Unassembled WGS sequence"/>
</dbReference>
<organism evidence="1 2">
    <name type="scientific">Alkaliphilus hydrothermalis</name>
    <dbReference type="NCBI Taxonomy" id="1482730"/>
    <lineage>
        <taxon>Bacteria</taxon>
        <taxon>Bacillati</taxon>
        <taxon>Bacillota</taxon>
        <taxon>Clostridia</taxon>
        <taxon>Peptostreptococcales</taxon>
        <taxon>Natronincolaceae</taxon>
        <taxon>Alkaliphilus</taxon>
    </lineage>
</organism>
<reference evidence="1 2" key="1">
    <citation type="submission" date="2021-01" db="EMBL/GenBank/DDBJ databases">
        <title>Genomic Encyclopedia of Type Strains, Phase IV (KMG-IV): sequencing the most valuable type-strain genomes for metagenomic binning, comparative biology and taxonomic classification.</title>
        <authorList>
            <person name="Goeker M."/>
        </authorList>
    </citation>
    <scope>NUCLEOTIDE SEQUENCE [LARGE SCALE GENOMIC DNA]</scope>
    <source>
        <strain evidence="1 2">DSM 25890</strain>
    </source>
</reference>
<evidence type="ECO:0000313" key="1">
    <source>
        <dbReference type="EMBL" id="MBM7614143.1"/>
    </source>
</evidence>
<accession>A0ABS2NMI5</accession>
<keyword evidence="2" id="KW-1185">Reference proteome</keyword>
<dbReference type="EMBL" id="JAFBEE010000002">
    <property type="protein sequence ID" value="MBM7614143.1"/>
    <property type="molecule type" value="Genomic_DNA"/>
</dbReference>
<sequence length="33" mass="3871">MSLFNRFIDAVKAAKVPNEKEEKKYSILDLMKI</sequence>